<keyword evidence="1 3" id="KW-0853">WD repeat</keyword>
<accession>A0AAP0NGR0</accession>
<keyword evidence="2" id="KW-0677">Repeat</keyword>
<comment type="caution">
    <text evidence="4">The sequence shown here is derived from an EMBL/GenBank/DDBJ whole genome shotgun (WGS) entry which is preliminary data.</text>
</comment>
<evidence type="ECO:0000313" key="5">
    <source>
        <dbReference type="Proteomes" id="UP001415857"/>
    </source>
</evidence>
<evidence type="ECO:0000256" key="3">
    <source>
        <dbReference type="PROSITE-ProRule" id="PRU00221"/>
    </source>
</evidence>
<dbReference type="EMBL" id="JBBPBK010000014">
    <property type="protein sequence ID" value="KAK9271029.1"/>
    <property type="molecule type" value="Genomic_DNA"/>
</dbReference>
<sequence>MKNNQLCISGDSGGGIFIWTISTPFSQEPLKKWYEQKDWRYSGIHALIVSGTGYLYSGSGDRSIKAWSLQDCTLSCTMNGHRSVVSSLAVCDGVLYSGSWDGTIRLWSLHDHSPLTVLGEDAPGNVISVLSLSSDQNMLVAAHENGCIKIWKNGVFKRSMQGHNGAIFALGLEGKCLFSGGWDKTVKVQELTGDEFQMDVRPVGSIACDSVITALLYWQGKLFVGYAERFIKVYYYGQ</sequence>
<dbReference type="PRINTS" id="PR00320">
    <property type="entry name" value="GPROTEINBRPT"/>
</dbReference>
<gene>
    <name evidence="4" type="ORF">L1049_026618</name>
</gene>
<dbReference type="InterPro" id="IPR015943">
    <property type="entry name" value="WD40/YVTN_repeat-like_dom_sf"/>
</dbReference>
<reference evidence="4 5" key="1">
    <citation type="journal article" date="2024" name="Plant J.">
        <title>Genome sequences and population genomics reveal climatic adaptation and genomic divergence between two closely related sweetgum species.</title>
        <authorList>
            <person name="Xu W.Q."/>
            <person name="Ren C.Q."/>
            <person name="Zhang X.Y."/>
            <person name="Comes H.P."/>
            <person name="Liu X.H."/>
            <person name="Li Y.G."/>
            <person name="Kettle C.J."/>
            <person name="Jalonen R."/>
            <person name="Gaisberger H."/>
            <person name="Ma Y.Z."/>
            <person name="Qiu Y.X."/>
        </authorList>
    </citation>
    <scope>NUCLEOTIDE SEQUENCE [LARGE SCALE GENOMIC DNA]</scope>
    <source>
        <strain evidence="4">Hangzhou</strain>
    </source>
</reference>
<dbReference type="InterPro" id="IPR044715">
    <property type="entry name" value="WDR86-like"/>
</dbReference>
<dbReference type="InterPro" id="IPR036322">
    <property type="entry name" value="WD40_repeat_dom_sf"/>
</dbReference>
<dbReference type="PROSITE" id="PS50294">
    <property type="entry name" value="WD_REPEATS_REGION"/>
    <property type="match status" value="1"/>
</dbReference>
<dbReference type="PANTHER" id="PTHR44489:SF11">
    <property type="entry name" value="WD REPEAT DOMAIN 86"/>
    <property type="match status" value="1"/>
</dbReference>
<dbReference type="InterPro" id="IPR001680">
    <property type="entry name" value="WD40_rpt"/>
</dbReference>
<dbReference type="Gene3D" id="2.130.10.10">
    <property type="entry name" value="YVTN repeat-like/Quinoprotein amine dehydrogenase"/>
    <property type="match status" value="1"/>
</dbReference>
<dbReference type="InterPro" id="IPR020472">
    <property type="entry name" value="WD40_PAC1"/>
</dbReference>
<organism evidence="4 5">
    <name type="scientific">Liquidambar formosana</name>
    <name type="common">Formosan gum</name>
    <dbReference type="NCBI Taxonomy" id="63359"/>
    <lineage>
        <taxon>Eukaryota</taxon>
        <taxon>Viridiplantae</taxon>
        <taxon>Streptophyta</taxon>
        <taxon>Embryophyta</taxon>
        <taxon>Tracheophyta</taxon>
        <taxon>Spermatophyta</taxon>
        <taxon>Magnoliopsida</taxon>
        <taxon>eudicotyledons</taxon>
        <taxon>Gunneridae</taxon>
        <taxon>Pentapetalae</taxon>
        <taxon>Saxifragales</taxon>
        <taxon>Altingiaceae</taxon>
        <taxon>Liquidambar</taxon>
    </lineage>
</organism>
<dbReference type="PROSITE" id="PS50082">
    <property type="entry name" value="WD_REPEATS_2"/>
    <property type="match status" value="1"/>
</dbReference>
<name>A0AAP0NGR0_LIQFO</name>
<evidence type="ECO:0000256" key="1">
    <source>
        <dbReference type="ARBA" id="ARBA00022574"/>
    </source>
</evidence>
<evidence type="ECO:0000256" key="2">
    <source>
        <dbReference type="ARBA" id="ARBA00022737"/>
    </source>
</evidence>
<dbReference type="SUPFAM" id="SSF50978">
    <property type="entry name" value="WD40 repeat-like"/>
    <property type="match status" value="1"/>
</dbReference>
<feature type="repeat" description="WD" evidence="3">
    <location>
        <begin position="78"/>
        <end position="117"/>
    </location>
</feature>
<dbReference type="Proteomes" id="UP001415857">
    <property type="component" value="Unassembled WGS sequence"/>
</dbReference>
<keyword evidence="5" id="KW-1185">Reference proteome</keyword>
<dbReference type="PANTHER" id="PTHR44489">
    <property type="match status" value="1"/>
</dbReference>
<protein>
    <submittedName>
        <fullName evidence="4">Uncharacterized protein</fullName>
    </submittedName>
</protein>
<evidence type="ECO:0000313" key="4">
    <source>
        <dbReference type="EMBL" id="KAK9271029.1"/>
    </source>
</evidence>
<proteinExistence type="predicted"/>
<dbReference type="AlphaFoldDB" id="A0AAP0NGR0"/>
<dbReference type="Pfam" id="PF00400">
    <property type="entry name" value="WD40"/>
    <property type="match status" value="3"/>
</dbReference>
<dbReference type="SMART" id="SM00320">
    <property type="entry name" value="WD40"/>
    <property type="match status" value="4"/>
</dbReference>